<dbReference type="CDD" id="cd00412">
    <property type="entry name" value="pyrophosphatase"/>
    <property type="match status" value="1"/>
</dbReference>
<dbReference type="Proteomes" id="UP000006790">
    <property type="component" value="Chromosome 2"/>
</dbReference>
<keyword evidence="5" id="KW-0378">Hydrolase</keyword>
<dbReference type="OMA" id="KEVDRWH"/>
<evidence type="ECO:0000313" key="9">
    <source>
        <dbReference type="Proteomes" id="UP000006790"/>
    </source>
</evidence>
<dbReference type="GO" id="GO:0004427">
    <property type="term" value="F:inorganic diphosphate phosphatase activity"/>
    <property type="evidence" value="ECO:0007669"/>
    <property type="project" value="UniProtKB-EC"/>
</dbReference>
<dbReference type="HOGENOM" id="CLU_040684_0_1_1"/>
<keyword evidence="4" id="KW-0479">Metal-binding</keyword>
<dbReference type="FunCoup" id="G8JPD9">
    <property type="interactions" value="256"/>
</dbReference>
<evidence type="ECO:0000256" key="7">
    <source>
        <dbReference type="ARBA" id="ARBA00032535"/>
    </source>
</evidence>
<dbReference type="GO" id="GO:0000287">
    <property type="term" value="F:magnesium ion binding"/>
    <property type="evidence" value="ECO:0007669"/>
    <property type="project" value="InterPro"/>
</dbReference>
<dbReference type="InParanoid" id="G8JPD9"/>
<dbReference type="Gene3D" id="3.90.80.10">
    <property type="entry name" value="Inorganic pyrophosphatase"/>
    <property type="match status" value="1"/>
</dbReference>
<keyword evidence="9" id="KW-1185">Reference proteome</keyword>
<dbReference type="GO" id="GO:0005739">
    <property type="term" value="C:mitochondrion"/>
    <property type="evidence" value="ECO:0007669"/>
    <property type="project" value="EnsemblFungi"/>
</dbReference>
<name>G8JPD9_ERECY</name>
<evidence type="ECO:0000256" key="4">
    <source>
        <dbReference type="ARBA" id="ARBA00022723"/>
    </source>
</evidence>
<evidence type="ECO:0000256" key="1">
    <source>
        <dbReference type="ARBA" id="ARBA00001946"/>
    </source>
</evidence>
<organism evidence="8 9">
    <name type="scientific">Eremothecium cymbalariae (strain CBS 270.75 / DBVPG 7215 / KCTC 17166 / NRRL Y-17582)</name>
    <name type="common">Yeast</name>
    <dbReference type="NCBI Taxonomy" id="931890"/>
    <lineage>
        <taxon>Eukaryota</taxon>
        <taxon>Fungi</taxon>
        <taxon>Dikarya</taxon>
        <taxon>Ascomycota</taxon>
        <taxon>Saccharomycotina</taxon>
        <taxon>Saccharomycetes</taxon>
        <taxon>Saccharomycetales</taxon>
        <taxon>Saccharomycetaceae</taxon>
        <taxon>Eremothecium</taxon>
    </lineage>
</organism>
<dbReference type="GO" id="GO:0009060">
    <property type="term" value="P:aerobic respiration"/>
    <property type="evidence" value="ECO:0007669"/>
    <property type="project" value="EnsemblFungi"/>
</dbReference>
<proteinExistence type="inferred from homology"/>
<evidence type="ECO:0000256" key="2">
    <source>
        <dbReference type="ARBA" id="ARBA00006220"/>
    </source>
</evidence>
<dbReference type="PANTHER" id="PTHR10286">
    <property type="entry name" value="INORGANIC PYROPHOSPHATASE"/>
    <property type="match status" value="1"/>
</dbReference>
<dbReference type="RefSeq" id="XP_003645223.1">
    <property type="nucleotide sequence ID" value="XM_003645175.1"/>
</dbReference>
<keyword evidence="6" id="KW-0460">Magnesium</keyword>
<reference evidence="9" key="1">
    <citation type="journal article" date="2012" name="G3 (Bethesda)">
        <title>Pichia sorbitophila, an interspecies yeast hybrid reveals early steps of genome resolution following polyploidization.</title>
        <authorList>
            <person name="Leh Louis V."/>
            <person name="Despons L."/>
            <person name="Friedrich A."/>
            <person name="Martin T."/>
            <person name="Durrens P."/>
            <person name="Casaregola S."/>
            <person name="Neuveglise C."/>
            <person name="Fairhead C."/>
            <person name="Marck C."/>
            <person name="Cruz J.A."/>
            <person name="Straub M.L."/>
            <person name="Kugler V."/>
            <person name="Sacerdot C."/>
            <person name="Uzunov Z."/>
            <person name="Thierry A."/>
            <person name="Weiss S."/>
            <person name="Bleykasten C."/>
            <person name="De Montigny J."/>
            <person name="Jacques N."/>
            <person name="Jung P."/>
            <person name="Lemaire M."/>
            <person name="Mallet S."/>
            <person name="Morel G."/>
            <person name="Richard G.F."/>
            <person name="Sarkar A."/>
            <person name="Savel G."/>
            <person name="Schacherer J."/>
            <person name="Seret M.L."/>
            <person name="Talla E."/>
            <person name="Samson G."/>
            <person name="Jubin C."/>
            <person name="Poulain J."/>
            <person name="Vacherie B."/>
            <person name="Barbe V."/>
            <person name="Pelletier E."/>
            <person name="Sherman D.J."/>
            <person name="Westhof E."/>
            <person name="Weissenbach J."/>
            <person name="Baret P.V."/>
            <person name="Wincker P."/>
            <person name="Gaillardin C."/>
            <person name="Dujon B."/>
            <person name="Souciet J.L."/>
        </authorList>
    </citation>
    <scope>NUCLEOTIDE SEQUENCE [LARGE SCALE GENOMIC DNA]</scope>
    <source>
        <strain evidence="9">CBS 270.75 / DBVPG 7215 / KCTC 17166 / NRRL Y-17582</strain>
    </source>
</reference>
<dbReference type="InterPro" id="IPR036649">
    <property type="entry name" value="Pyrophosphatase_sf"/>
</dbReference>
<gene>
    <name evidence="8" type="ordered locus">Ecym_2698</name>
</gene>
<sequence>MKFSALRRFQKTRDHLSMINAQAAFSSVVKGSKYTLEFSKYLKLANSEIGSYFHDVPLELDTNSNTATMVVEVPRWSNGKFEISKELDFNPIKQDMKNGKPRFVNNIFPFKGYITNYGAFPQTWEDPTHESIPGLKGDNDPLDCCEIGSGLLNMGDIKRVKILGSLALIDSGELDWKVIVMSLDDPTSNVVNNLDDVERVFPQLLSSIKTWFRDYKIPTGKPANQFAFGGEYKDINETMKVIADCHESWKRLVSDKVDFENLPKTRRAGENFRIEEYIKPDASIPPEVNKWYHI</sequence>
<dbReference type="eggNOG" id="KOG1626">
    <property type="taxonomic scope" value="Eukaryota"/>
</dbReference>
<dbReference type="AlphaFoldDB" id="G8JPD9"/>
<evidence type="ECO:0000256" key="6">
    <source>
        <dbReference type="ARBA" id="ARBA00022842"/>
    </source>
</evidence>
<dbReference type="OrthoDB" id="1608002at2759"/>
<dbReference type="SUPFAM" id="SSF50324">
    <property type="entry name" value="Inorganic pyrophosphatase"/>
    <property type="match status" value="1"/>
</dbReference>
<evidence type="ECO:0000256" key="5">
    <source>
        <dbReference type="ARBA" id="ARBA00022801"/>
    </source>
</evidence>
<dbReference type="Pfam" id="PF00719">
    <property type="entry name" value="Pyrophosphatase"/>
    <property type="match status" value="1"/>
</dbReference>
<dbReference type="GeneID" id="11470779"/>
<accession>G8JPD9</accession>
<comment type="similarity">
    <text evidence="2">Belongs to the PPase family.</text>
</comment>
<comment type="cofactor">
    <cofactor evidence="1">
        <name>Mg(2+)</name>
        <dbReference type="ChEBI" id="CHEBI:18420"/>
    </cofactor>
</comment>
<dbReference type="FunFam" id="3.90.80.10:FF:000007">
    <property type="entry name" value="Inorganic pyrophosphatase, mitochondrial"/>
    <property type="match status" value="1"/>
</dbReference>
<dbReference type="GO" id="GO:0006796">
    <property type="term" value="P:phosphate-containing compound metabolic process"/>
    <property type="evidence" value="ECO:0007669"/>
    <property type="project" value="InterPro"/>
</dbReference>
<dbReference type="PROSITE" id="PS00387">
    <property type="entry name" value="PPASE"/>
    <property type="match status" value="1"/>
</dbReference>
<dbReference type="InterPro" id="IPR008162">
    <property type="entry name" value="Pyrophosphatase"/>
</dbReference>
<evidence type="ECO:0000313" key="8">
    <source>
        <dbReference type="EMBL" id="AET38406.1"/>
    </source>
</evidence>
<protein>
    <recommendedName>
        <fullName evidence="3">inorganic diphosphatase</fullName>
        <ecNumber evidence="3">3.6.1.1</ecNumber>
    </recommendedName>
    <alternativeName>
        <fullName evidence="7">Pyrophosphate phospho-hydrolase</fullName>
    </alternativeName>
</protein>
<dbReference type="STRING" id="931890.G8JPD9"/>
<dbReference type="KEGG" id="erc:Ecym_2698"/>
<dbReference type="EMBL" id="CP002498">
    <property type="protein sequence ID" value="AET38406.1"/>
    <property type="molecule type" value="Genomic_DNA"/>
</dbReference>
<evidence type="ECO:0000256" key="3">
    <source>
        <dbReference type="ARBA" id="ARBA00012146"/>
    </source>
</evidence>
<dbReference type="EC" id="3.6.1.1" evidence="3"/>